<name>A0A4Z0WB08_9GAMM</name>
<proteinExistence type="predicted"/>
<dbReference type="PANTHER" id="PTHR10285">
    <property type="entry name" value="URIDINE KINASE"/>
    <property type="match status" value="1"/>
</dbReference>
<keyword evidence="3" id="KW-1185">Reference proteome</keyword>
<dbReference type="AlphaFoldDB" id="A0A4Z0WB08"/>
<dbReference type="RefSeq" id="WP_135484594.1">
    <property type="nucleotide sequence ID" value="NZ_SRMF01000011.1"/>
</dbReference>
<dbReference type="GO" id="GO:0005524">
    <property type="term" value="F:ATP binding"/>
    <property type="evidence" value="ECO:0007669"/>
    <property type="project" value="InterPro"/>
</dbReference>
<keyword evidence="2" id="KW-0808">Transferase</keyword>
<dbReference type="GO" id="GO:0016301">
    <property type="term" value="F:kinase activity"/>
    <property type="evidence" value="ECO:0007669"/>
    <property type="project" value="UniProtKB-KW"/>
</dbReference>
<evidence type="ECO:0000313" key="3">
    <source>
        <dbReference type="Proteomes" id="UP000297475"/>
    </source>
</evidence>
<keyword evidence="2" id="KW-0418">Kinase</keyword>
<organism evidence="2 3">
    <name type="scientific">Natronospirillum operosum</name>
    <dbReference type="NCBI Taxonomy" id="2759953"/>
    <lineage>
        <taxon>Bacteria</taxon>
        <taxon>Pseudomonadati</taxon>
        <taxon>Pseudomonadota</taxon>
        <taxon>Gammaproteobacteria</taxon>
        <taxon>Oceanospirillales</taxon>
        <taxon>Natronospirillaceae</taxon>
        <taxon>Natronospirillum</taxon>
    </lineage>
</organism>
<evidence type="ECO:0000313" key="2">
    <source>
        <dbReference type="EMBL" id="TGG90713.1"/>
    </source>
</evidence>
<dbReference type="EMBL" id="SRMF01000011">
    <property type="protein sequence ID" value="TGG90713.1"/>
    <property type="molecule type" value="Genomic_DNA"/>
</dbReference>
<dbReference type="Proteomes" id="UP000297475">
    <property type="component" value="Unassembled WGS sequence"/>
</dbReference>
<dbReference type="OrthoDB" id="1550976at2"/>
<feature type="domain" description="Phosphoribulokinase/uridine kinase" evidence="1">
    <location>
        <begin position="27"/>
        <end position="164"/>
    </location>
</feature>
<evidence type="ECO:0000259" key="1">
    <source>
        <dbReference type="Pfam" id="PF00485"/>
    </source>
</evidence>
<gene>
    <name evidence="2" type="ORF">E4656_17405</name>
</gene>
<dbReference type="InterPro" id="IPR006083">
    <property type="entry name" value="PRK/URK"/>
</dbReference>
<reference evidence="2 3" key="1">
    <citation type="submission" date="2019-04" db="EMBL/GenBank/DDBJ databases">
        <title>Natronospirillum operosus gen. nov., sp. nov., a haloalkaliphilic satellite isolated from decaying biomass of laboratory culture of cyanobacterium Geitlerinema sp. and proposal of Natronospirillaceae fam. nov. and Saccharospirillaceae fam. nov.</title>
        <authorList>
            <person name="Kevbrin V."/>
            <person name="Boltyanskaya Y."/>
            <person name="Koziaeva V."/>
            <person name="Grouzdev D.S."/>
            <person name="Park M."/>
            <person name="Cho J."/>
        </authorList>
    </citation>
    <scope>NUCLEOTIDE SEQUENCE [LARGE SCALE GENOMIC DNA]</scope>
    <source>
        <strain evidence="2 3">G-116</strain>
    </source>
</reference>
<dbReference type="InterPro" id="IPR027417">
    <property type="entry name" value="P-loop_NTPase"/>
</dbReference>
<accession>A0A4Z0WB08</accession>
<protein>
    <submittedName>
        <fullName evidence="2">Uridine kinase</fullName>
    </submittedName>
</protein>
<dbReference type="Pfam" id="PF00485">
    <property type="entry name" value="PRK"/>
    <property type="match status" value="1"/>
</dbReference>
<sequence length="218" mass="24030">MSNLKSNIETVVDMISTVAKPGKRTMVAVAGPPGSGKSTLSEALVERLRAGSEPTLGKAAVLPMDGFHLDVEELKPLGLVSRRGAPNTFDPQGFLDLLKAARKYSGDVRYPIFDRVQDRAIPDAGVLCEETEIVVAEGNYLLLDAPVWRKMKPLFDLTVFLETPIATLEQRLMDRWLNLGFSSEKAREKVYGNDLINARLVMLESTSADIRLNEETLV</sequence>
<comment type="caution">
    <text evidence="2">The sequence shown here is derived from an EMBL/GenBank/DDBJ whole genome shotgun (WGS) entry which is preliminary data.</text>
</comment>
<dbReference type="Gene3D" id="3.40.50.300">
    <property type="entry name" value="P-loop containing nucleotide triphosphate hydrolases"/>
    <property type="match status" value="1"/>
</dbReference>
<dbReference type="SUPFAM" id="SSF52540">
    <property type="entry name" value="P-loop containing nucleoside triphosphate hydrolases"/>
    <property type="match status" value="1"/>
</dbReference>